<proteinExistence type="predicted"/>
<evidence type="ECO:0000313" key="3">
    <source>
        <dbReference type="Proteomes" id="UP000262325"/>
    </source>
</evidence>
<dbReference type="EMBL" id="DPPF01000079">
    <property type="protein sequence ID" value="HCW92800.1"/>
    <property type="molecule type" value="Genomic_DNA"/>
</dbReference>
<dbReference type="AlphaFoldDB" id="A0A3D5QAW8"/>
<dbReference type="InterPro" id="IPR055245">
    <property type="entry name" value="HTH_proteobacteria"/>
</dbReference>
<name>A0A3D5QAW8_FLESI</name>
<comment type="caution">
    <text evidence="2">The sequence shown here is derived from an EMBL/GenBank/DDBJ whole genome shotgun (WGS) entry which is preliminary data.</text>
</comment>
<dbReference type="Pfam" id="PF14090">
    <property type="entry name" value="HTH_39"/>
    <property type="match status" value="1"/>
</dbReference>
<gene>
    <name evidence="2" type="ORF">DHM44_03870</name>
</gene>
<protein>
    <recommendedName>
        <fullName evidence="1">Winged helix-turn-helix domain-containing protein</fullName>
    </recommendedName>
</protein>
<accession>A0A3D5QAW8</accession>
<dbReference type="Proteomes" id="UP000262325">
    <property type="component" value="Unassembled WGS sequence"/>
</dbReference>
<evidence type="ECO:0000259" key="1">
    <source>
        <dbReference type="Pfam" id="PF14090"/>
    </source>
</evidence>
<reference evidence="2 3" key="1">
    <citation type="journal article" date="2018" name="Nat. Biotechnol.">
        <title>A standardized bacterial taxonomy based on genome phylogeny substantially revises the tree of life.</title>
        <authorList>
            <person name="Parks D.H."/>
            <person name="Chuvochina M."/>
            <person name="Waite D.W."/>
            <person name="Rinke C."/>
            <person name="Skarshewski A."/>
            <person name="Chaumeil P.A."/>
            <person name="Hugenholtz P."/>
        </authorList>
    </citation>
    <scope>NUCLEOTIDE SEQUENCE [LARGE SCALE GENOMIC DNA]</scope>
    <source>
        <strain evidence="2">UBA8672</strain>
    </source>
</reference>
<organism evidence="2 3">
    <name type="scientific">Flexistipes sinusarabici</name>
    <dbReference type="NCBI Taxonomy" id="2352"/>
    <lineage>
        <taxon>Bacteria</taxon>
        <taxon>Pseudomonadati</taxon>
        <taxon>Deferribacterota</taxon>
        <taxon>Deferribacteres</taxon>
        <taxon>Deferribacterales</taxon>
        <taxon>Flexistipitaceae</taxon>
        <taxon>Flexistipes</taxon>
    </lineage>
</organism>
<feature type="domain" description="Winged helix-turn-helix" evidence="1">
    <location>
        <begin position="3"/>
        <end position="65"/>
    </location>
</feature>
<evidence type="ECO:0000313" key="2">
    <source>
        <dbReference type="EMBL" id="HCW92800.1"/>
    </source>
</evidence>
<sequence length="66" mass="7855">MKSQNQIVLSHLVNYGSITQKQCWDMYRIERLSARIYDLKRRGKSISAIYHRLDNGCRYAEYVLSN</sequence>